<protein>
    <recommendedName>
        <fullName evidence="3">Cell division protein FtsL</fullName>
    </recommendedName>
</protein>
<name>A0A7C0Y3Z0_DESA2</name>
<dbReference type="Proteomes" id="UP000886289">
    <property type="component" value="Unassembled WGS sequence"/>
</dbReference>
<keyword evidence="1" id="KW-0812">Transmembrane</keyword>
<keyword evidence="1" id="KW-0472">Membrane</keyword>
<dbReference type="EMBL" id="DRBS01000105">
    <property type="protein sequence ID" value="HDD43761.1"/>
    <property type="molecule type" value="Genomic_DNA"/>
</dbReference>
<keyword evidence="1" id="KW-1133">Transmembrane helix</keyword>
<accession>A0A7C0Y3Z0</accession>
<feature type="transmembrane region" description="Helical" evidence="1">
    <location>
        <begin position="22"/>
        <end position="40"/>
    </location>
</feature>
<dbReference type="AlphaFoldDB" id="A0A7C0Y3Z0"/>
<reference evidence="2" key="1">
    <citation type="journal article" date="2020" name="mSystems">
        <title>Genome- and Community-Level Interaction Insights into Carbon Utilization and Element Cycling Functions of Hydrothermarchaeota in Hydrothermal Sediment.</title>
        <authorList>
            <person name="Zhou Z."/>
            <person name="Liu Y."/>
            <person name="Xu W."/>
            <person name="Pan J."/>
            <person name="Luo Z.H."/>
            <person name="Li M."/>
        </authorList>
    </citation>
    <scope>NUCLEOTIDE SEQUENCE [LARGE SCALE GENOMIC DNA]</scope>
    <source>
        <strain evidence="2">HyVt-233</strain>
    </source>
</reference>
<comment type="caution">
    <text evidence="2">The sequence shown here is derived from an EMBL/GenBank/DDBJ whole genome shotgun (WGS) entry which is preliminary data.</text>
</comment>
<evidence type="ECO:0000313" key="2">
    <source>
        <dbReference type="EMBL" id="HDD43761.1"/>
    </source>
</evidence>
<evidence type="ECO:0008006" key="3">
    <source>
        <dbReference type="Google" id="ProtNLM"/>
    </source>
</evidence>
<organism evidence="2">
    <name type="scientific">Desulfofervidus auxilii</name>
    <dbReference type="NCBI Taxonomy" id="1621989"/>
    <lineage>
        <taxon>Bacteria</taxon>
        <taxon>Pseudomonadati</taxon>
        <taxon>Thermodesulfobacteriota</taxon>
        <taxon>Candidatus Desulfofervidia</taxon>
        <taxon>Candidatus Desulfofervidales</taxon>
        <taxon>Candidatus Desulfofervidaceae</taxon>
        <taxon>Candidatus Desulfofervidus</taxon>
    </lineage>
</organism>
<evidence type="ECO:0000256" key="1">
    <source>
        <dbReference type="SAM" id="Phobius"/>
    </source>
</evidence>
<gene>
    <name evidence="2" type="ORF">ENG63_02730</name>
</gene>
<proteinExistence type="predicted"/>
<sequence length="101" mass="11945">MTIAVWARSNKKVKASVWSTKWVILNVLLILFFCFVYVWLSVQNIRLGYQIAEAMEVQKQLKEKNHVLKLEWTYLTSPTYLKTKAEKLGLKYPKEVIVLQR</sequence>